<protein>
    <submittedName>
        <fullName evidence="3">Thioesterase family protein</fullName>
    </submittedName>
</protein>
<dbReference type="Pfam" id="PF13622">
    <property type="entry name" value="4HBT_3"/>
    <property type="match status" value="1"/>
</dbReference>
<feature type="domain" description="Acyl-CoA thioesterase-like C-terminal" evidence="2">
    <location>
        <begin position="135"/>
        <end position="262"/>
    </location>
</feature>
<keyword evidence="4" id="KW-1185">Reference proteome</keyword>
<dbReference type="EMBL" id="JABGBN010000001">
    <property type="protein sequence ID" value="NOL50719.1"/>
    <property type="molecule type" value="Genomic_DNA"/>
</dbReference>
<dbReference type="Pfam" id="PF20789">
    <property type="entry name" value="4HBT_3C"/>
    <property type="match status" value="1"/>
</dbReference>
<proteinExistence type="predicted"/>
<sequence length="268" mass="29898">MTEAYYQLISREMTPEGICIATYDPTQHAQGAWNPHEQHMAPASGVMARELENFHPRDDVRIGRVSYDIFGLISLDRFTVETKVIRPGKTIELLEATMKSQGKTCIVARAWRMMVSDTSSVSGLEDQVIAQPMDFPEWGGMSRWAGGYIRSVTVRASPDKRPGKGIVWISTSKEMVEGETTSSFTRLLGLIDTANGIVPRQEGEFAWAFPNLDLQVHMHRLPQGDWLGLETVQQYGGDGIGLTSSILHDVYGPFGRSEQILTIRPMPK</sequence>
<gene>
    <name evidence="3" type="ORF">HKX39_00815</name>
</gene>
<dbReference type="InterPro" id="IPR042171">
    <property type="entry name" value="Acyl-CoA_hotdog"/>
</dbReference>
<dbReference type="SUPFAM" id="SSF54637">
    <property type="entry name" value="Thioesterase/thiol ester dehydrase-isomerase"/>
    <property type="match status" value="1"/>
</dbReference>
<dbReference type="Gene3D" id="2.40.160.210">
    <property type="entry name" value="Acyl-CoA thioesterase, double hotdog domain"/>
    <property type="match status" value="1"/>
</dbReference>
<reference evidence="3 4" key="1">
    <citation type="submission" date="2020-05" db="EMBL/GenBank/DDBJ databases">
        <authorList>
            <person name="Niu N."/>
        </authorList>
    </citation>
    <scope>NUCLEOTIDE SEQUENCE [LARGE SCALE GENOMIC DNA]</scope>
    <source>
        <strain evidence="3 4">3340-03</strain>
    </source>
</reference>
<dbReference type="Proteomes" id="UP000537862">
    <property type="component" value="Unassembled WGS sequence"/>
</dbReference>
<evidence type="ECO:0000259" key="1">
    <source>
        <dbReference type="Pfam" id="PF13622"/>
    </source>
</evidence>
<accession>A0A849NYR3</accession>
<comment type="caution">
    <text evidence="3">The sequence shown here is derived from an EMBL/GenBank/DDBJ whole genome shotgun (WGS) entry which is preliminary data.</text>
</comment>
<dbReference type="InterPro" id="IPR029069">
    <property type="entry name" value="HotDog_dom_sf"/>
</dbReference>
<dbReference type="InterPro" id="IPR049450">
    <property type="entry name" value="ACOT8-like_C"/>
</dbReference>
<evidence type="ECO:0000259" key="2">
    <source>
        <dbReference type="Pfam" id="PF20789"/>
    </source>
</evidence>
<dbReference type="RefSeq" id="WP_171679416.1">
    <property type="nucleotide sequence ID" value="NZ_JABGBN010000001.1"/>
</dbReference>
<dbReference type="InterPro" id="IPR049449">
    <property type="entry name" value="TesB_ACOT8-like_N"/>
</dbReference>
<organism evidence="3 4">
    <name type="scientific">Pelistega suis</name>
    <dbReference type="NCBI Taxonomy" id="1631957"/>
    <lineage>
        <taxon>Bacteria</taxon>
        <taxon>Pseudomonadati</taxon>
        <taxon>Pseudomonadota</taxon>
        <taxon>Betaproteobacteria</taxon>
        <taxon>Burkholderiales</taxon>
        <taxon>Alcaligenaceae</taxon>
        <taxon>Pelistega</taxon>
    </lineage>
</organism>
<feature type="domain" description="Acyl-CoA thioesterase-like N-terminal HotDog" evidence="1">
    <location>
        <begin position="31"/>
        <end position="113"/>
    </location>
</feature>
<evidence type="ECO:0000313" key="4">
    <source>
        <dbReference type="Proteomes" id="UP000537862"/>
    </source>
</evidence>
<name>A0A849NYR3_9BURK</name>
<dbReference type="AlphaFoldDB" id="A0A849NYR3"/>
<evidence type="ECO:0000313" key="3">
    <source>
        <dbReference type="EMBL" id="NOL50719.1"/>
    </source>
</evidence>